<dbReference type="GO" id="GO:0005634">
    <property type="term" value="C:nucleus"/>
    <property type="evidence" value="ECO:0007669"/>
    <property type="project" value="UniProtKB-SubCell"/>
</dbReference>
<keyword evidence="3" id="KW-0805">Transcription regulation</keyword>
<dbReference type="GO" id="GO:0003677">
    <property type="term" value="F:DNA binding"/>
    <property type="evidence" value="ECO:0007669"/>
    <property type="project" value="UniProtKB-KW"/>
</dbReference>
<reference evidence="10" key="1">
    <citation type="journal article" date="2014" name="Genome Biol. Evol.">
        <title>Gene Loss Rather Than Gene Gain Is Associated with a Host Jump from Monocots to Dicots in the Smut Fungus Melanopsichium pennsylvanicum.</title>
        <authorList>
            <person name="Sharma R."/>
            <person name="Mishra B."/>
            <person name="Runge F."/>
            <person name="Thines M."/>
        </authorList>
    </citation>
    <scope>NUCLEOTIDE SEQUENCE</scope>
    <source>
        <strain evidence="10">4</strain>
    </source>
</reference>
<organism evidence="10">
    <name type="scientific">Melanopsichium pennsylvanicum 4</name>
    <dbReference type="NCBI Taxonomy" id="1398559"/>
    <lineage>
        <taxon>Eukaryota</taxon>
        <taxon>Fungi</taxon>
        <taxon>Dikarya</taxon>
        <taxon>Basidiomycota</taxon>
        <taxon>Ustilaginomycotina</taxon>
        <taxon>Ustilaginomycetes</taxon>
        <taxon>Ustilaginales</taxon>
        <taxon>Ustilaginaceae</taxon>
        <taxon>Melanopsichium</taxon>
    </lineage>
</organism>
<evidence type="ECO:0000256" key="2">
    <source>
        <dbReference type="ARBA" id="ARBA00007163"/>
    </source>
</evidence>
<feature type="compositionally biased region" description="Low complexity" evidence="8">
    <location>
        <begin position="356"/>
        <end position="365"/>
    </location>
</feature>
<dbReference type="EMBL" id="HG529701">
    <property type="protein sequence ID" value="CDI56841.1"/>
    <property type="molecule type" value="Genomic_DNA"/>
</dbReference>
<dbReference type="PROSITE" id="PS00036">
    <property type="entry name" value="BZIP_BASIC"/>
    <property type="match status" value="1"/>
</dbReference>
<comment type="similarity">
    <text evidence="2">Belongs to the bZIP family.</text>
</comment>
<feature type="region of interest" description="Disordered" evidence="8">
    <location>
        <begin position="302"/>
        <end position="372"/>
    </location>
</feature>
<feature type="compositionally biased region" description="Gly residues" evidence="8">
    <location>
        <begin position="562"/>
        <end position="572"/>
    </location>
</feature>
<dbReference type="GO" id="GO:0003700">
    <property type="term" value="F:DNA-binding transcription factor activity"/>
    <property type="evidence" value="ECO:0007669"/>
    <property type="project" value="InterPro"/>
</dbReference>
<evidence type="ECO:0000256" key="4">
    <source>
        <dbReference type="ARBA" id="ARBA00023125"/>
    </source>
</evidence>
<feature type="domain" description="BZIP" evidence="9">
    <location>
        <begin position="391"/>
        <end position="454"/>
    </location>
</feature>
<dbReference type="InterPro" id="IPR004827">
    <property type="entry name" value="bZIP"/>
</dbReference>
<keyword evidence="5" id="KW-0804">Transcription</keyword>
<feature type="region of interest" description="Disordered" evidence="8">
    <location>
        <begin position="502"/>
        <end position="578"/>
    </location>
</feature>
<evidence type="ECO:0000313" key="10">
    <source>
        <dbReference type="EMBL" id="CDI56841.1"/>
    </source>
</evidence>
<sequence length="578" mass="61191">MAATQVARNPSFTGFDDIVKMPSSPTIQPRARAASNVAPLKFVPSSFSSTSTAPAAFNMRKVGLDENQPPPPQGSSPEVFFRYYLAVELRKAGTQPSEALLDRYVRNHFDSLFKNKGATASASTHPHTPTTPIQQPHASASHVAVAALAPAPLPQPSASAPAAPSTLSAALASQPASASATATANPPDFNTAESPALSGRSYSPVATPPTLNSIGEDDALVDFSSVFGEPSSSLLAASTHALPNDGIKFEDDSDPMLGFFRHSPFRSTEYESATIDPHIVENGALSLSAAAPLSMPLGSISPSELSNANAQKSQPMASSASPPTIKHDDDNATPMSEDGMSDEDADDDHDDHSSRHSSPSKSNSSKPLSTIPMAVGDINYLKPDPEEYKKLSSKEKRQLRNKISARNFRTRRKEYITQLEEQISDRDAIIEGLRQQISQLSVENKGLKDEVKTIKARTISNTDVGKILEALQSITTPTLANVTGMGSGRISPTQEMQPLTPSAFLNFNDAPNSSRPGTPTLNVPGSPRCQSPRPSLLRRSSPSLLPQPNTKKDVAPSSSFWGGVGSSVGAGGSFMPVC</sequence>
<dbReference type="PANTHER" id="PTHR47416:SF8">
    <property type="entry name" value="BASIC-LEUCINE ZIPPER TRANSCRIPTION FACTOR E-RELATED"/>
    <property type="match status" value="1"/>
</dbReference>
<accession>A0A077RC74</accession>
<proteinExistence type="inferred from homology"/>
<dbReference type="PANTHER" id="PTHR47416">
    <property type="entry name" value="BASIC-LEUCINE ZIPPER TRANSCRIPTION FACTOR F-RELATED"/>
    <property type="match status" value="1"/>
</dbReference>
<dbReference type="InterPro" id="IPR046347">
    <property type="entry name" value="bZIP_sf"/>
</dbReference>
<evidence type="ECO:0000256" key="1">
    <source>
        <dbReference type="ARBA" id="ARBA00004123"/>
    </source>
</evidence>
<evidence type="ECO:0000256" key="6">
    <source>
        <dbReference type="ARBA" id="ARBA00023242"/>
    </source>
</evidence>
<evidence type="ECO:0000256" key="5">
    <source>
        <dbReference type="ARBA" id="ARBA00023163"/>
    </source>
</evidence>
<dbReference type="AlphaFoldDB" id="A0A077RC74"/>
<keyword evidence="6" id="KW-0539">Nucleus</keyword>
<feature type="coiled-coil region" evidence="7">
    <location>
        <begin position="416"/>
        <end position="457"/>
    </location>
</feature>
<evidence type="ECO:0000256" key="3">
    <source>
        <dbReference type="ARBA" id="ARBA00023015"/>
    </source>
</evidence>
<feature type="region of interest" description="Disordered" evidence="8">
    <location>
        <begin position="118"/>
        <end position="141"/>
    </location>
</feature>
<keyword evidence="4" id="KW-0238">DNA-binding</keyword>
<name>A0A077RC74_9BASI</name>
<keyword evidence="7" id="KW-0175">Coiled coil</keyword>
<feature type="compositionally biased region" description="Low complexity" evidence="8">
    <location>
        <begin position="526"/>
        <end position="548"/>
    </location>
</feature>
<dbReference type="SUPFAM" id="SSF57959">
    <property type="entry name" value="Leucine zipper domain"/>
    <property type="match status" value="1"/>
</dbReference>
<evidence type="ECO:0000256" key="8">
    <source>
        <dbReference type="SAM" id="MobiDB-lite"/>
    </source>
</evidence>
<protein>
    <submittedName>
        <fullName evidence="10">Bzip transcription factor</fullName>
    </submittedName>
</protein>
<feature type="region of interest" description="Disordered" evidence="8">
    <location>
        <begin position="178"/>
        <end position="210"/>
    </location>
</feature>
<dbReference type="Gene3D" id="1.20.5.170">
    <property type="match status" value="1"/>
</dbReference>
<dbReference type="CDD" id="cd14810">
    <property type="entry name" value="bZIP_u1"/>
    <property type="match status" value="1"/>
</dbReference>
<feature type="compositionally biased region" description="Polar residues" evidence="8">
    <location>
        <begin position="1"/>
        <end position="12"/>
    </location>
</feature>
<evidence type="ECO:0000259" key="9">
    <source>
        <dbReference type="PROSITE" id="PS50217"/>
    </source>
</evidence>
<dbReference type="PROSITE" id="PS50217">
    <property type="entry name" value="BZIP"/>
    <property type="match status" value="1"/>
</dbReference>
<dbReference type="SMART" id="SM00338">
    <property type="entry name" value="BRLZ"/>
    <property type="match status" value="1"/>
</dbReference>
<feature type="compositionally biased region" description="Polar residues" evidence="8">
    <location>
        <begin position="302"/>
        <end position="322"/>
    </location>
</feature>
<comment type="subcellular location">
    <subcellularLocation>
        <location evidence="1">Nucleus</location>
    </subcellularLocation>
</comment>
<feature type="region of interest" description="Disordered" evidence="8">
    <location>
        <begin position="1"/>
        <end position="23"/>
    </location>
</feature>
<feature type="compositionally biased region" description="Acidic residues" evidence="8">
    <location>
        <begin position="339"/>
        <end position="349"/>
    </location>
</feature>
<dbReference type="Pfam" id="PF00170">
    <property type="entry name" value="bZIP_1"/>
    <property type="match status" value="1"/>
</dbReference>
<evidence type="ECO:0000256" key="7">
    <source>
        <dbReference type="SAM" id="Coils"/>
    </source>
</evidence>
<feature type="compositionally biased region" description="Polar residues" evidence="8">
    <location>
        <begin position="502"/>
        <end position="523"/>
    </location>
</feature>